<sequence length="263" mass="30008">MRKLECPAWGKKFNKFKRLNHFEAKCPKSNAIHSVDVSSKKFRFWDDFLVTPVGVTLTTIRNPKNRKHYSVEFIGVKQGLTPLLGLKAVEAMRLVKIKECQMERVSIVSITDKFSNVFEDLGTIQGQLSLKLDESVQPLISPSSRIPVALQPKVKAELVRLKSGDMRSCLHPCNLNKALKREHYQILLLEDTRYNMSLSKVFAKLDVKSAYCHCELDESSSQLTTFQSPFCLYRWRRLVFGPSVSSKIFRKKILEAVSGLKGV</sequence>
<dbReference type="AlphaFoldDB" id="A0A7R8H1N8"/>
<evidence type="ECO:0000313" key="2">
    <source>
        <dbReference type="Proteomes" id="UP000675881"/>
    </source>
</evidence>
<reference evidence="1" key="1">
    <citation type="submission" date="2021-02" db="EMBL/GenBank/DDBJ databases">
        <authorList>
            <person name="Bekaert M."/>
        </authorList>
    </citation>
    <scope>NUCLEOTIDE SEQUENCE</scope>
    <source>
        <strain evidence="1">IoA-00</strain>
    </source>
</reference>
<evidence type="ECO:0000313" key="1">
    <source>
        <dbReference type="EMBL" id="CAF2815500.1"/>
    </source>
</evidence>
<dbReference type="InterPro" id="IPR043502">
    <property type="entry name" value="DNA/RNA_pol_sf"/>
</dbReference>
<dbReference type="InterPro" id="IPR050951">
    <property type="entry name" value="Retrovirus_Pol_polyprotein"/>
</dbReference>
<gene>
    <name evidence="1" type="ORF">LSAA_3651</name>
</gene>
<name>A0A7R8H1N8_LEPSM</name>
<dbReference type="PANTHER" id="PTHR37984:SF8">
    <property type="entry name" value="CCHC-TYPE DOMAIN-CONTAINING PROTEIN"/>
    <property type="match status" value="1"/>
</dbReference>
<keyword evidence="2" id="KW-1185">Reference proteome</keyword>
<dbReference type="EMBL" id="HG994591">
    <property type="protein sequence ID" value="CAF2815500.1"/>
    <property type="molecule type" value="Genomic_DNA"/>
</dbReference>
<dbReference type="GO" id="GO:0071897">
    <property type="term" value="P:DNA biosynthetic process"/>
    <property type="evidence" value="ECO:0007669"/>
    <property type="project" value="UniProtKB-ARBA"/>
</dbReference>
<proteinExistence type="predicted"/>
<dbReference type="SUPFAM" id="SSF56672">
    <property type="entry name" value="DNA/RNA polymerases"/>
    <property type="match status" value="1"/>
</dbReference>
<dbReference type="Gene3D" id="3.30.70.270">
    <property type="match status" value="1"/>
</dbReference>
<dbReference type="InterPro" id="IPR043128">
    <property type="entry name" value="Rev_trsase/Diguanyl_cyclase"/>
</dbReference>
<dbReference type="PANTHER" id="PTHR37984">
    <property type="entry name" value="PROTEIN CBG26694"/>
    <property type="match status" value="1"/>
</dbReference>
<accession>A0A7R8H1N8</accession>
<organism evidence="1 2">
    <name type="scientific">Lepeophtheirus salmonis</name>
    <name type="common">Salmon louse</name>
    <name type="synonym">Caligus salmonis</name>
    <dbReference type="NCBI Taxonomy" id="72036"/>
    <lineage>
        <taxon>Eukaryota</taxon>
        <taxon>Metazoa</taxon>
        <taxon>Ecdysozoa</taxon>
        <taxon>Arthropoda</taxon>
        <taxon>Crustacea</taxon>
        <taxon>Multicrustacea</taxon>
        <taxon>Hexanauplia</taxon>
        <taxon>Copepoda</taxon>
        <taxon>Siphonostomatoida</taxon>
        <taxon>Caligidae</taxon>
        <taxon>Lepeophtheirus</taxon>
    </lineage>
</organism>
<dbReference type="Gene3D" id="3.10.10.10">
    <property type="entry name" value="HIV Type 1 Reverse Transcriptase, subunit A, domain 1"/>
    <property type="match status" value="1"/>
</dbReference>
<dbReference type="Proteomes" id="UP000675881">
    <property type="component" value="Chromosome 12"/>
</dbReference>
<protein>
    <submittedName>
        <fullName evidence="1">(salmon louse) hypothetical protein</fullName>
    </submittedName>
</protein>